<dbReference type="GeneID" id="58721621"/>
<organism evidence="1 2">
    <name type="scientific">Trichormus variabilis N2B</name>
    <dbReference type="NCBI Taxonomy" id="2681315"/>
    <lineage>
        <taxon>Bacteria</taxon>
        <taxon>Bacillati</taxon>
        <taxon>Cyanobacteriota</taxon>
        <taxon>Cyanophyceae</taxon>
        <taxon>Nostocales</taxon>
        <taxon>Nostocaceae</taxon>
        <taxon>Trichormus</taxon>
    </lineage>
</organism>
<name>A0ABR6S5R3_ANAVA</name>
<gene>
    <name evidence="1" type="ORF">GNE12_07390</name>
</gene>
<protein>
    <submittedName>
        <fullName evidence="1">Uncharacterized protein</fullName>
    </submittedName>
</protein>
<comment type="caution">
    <text evidence="1">The sequence shown here is derived from an EMBL/GenBank/DDBJ whole genome shotgun (WGS) entry which is preliminary data.</text>
</comment>
<dbReference type="RefSeq" id="WP_153228407.1">
    <property type="nucleotide sequence ID" value="NZ_JACKZP010000019.1"/>
</dbReference>
<proteinExistence type="predicted"/>
<accession>A0ABR6S5R3</accession>
<dbReference type="EMBL" id="JACKZP010000019">
    <property type="protein sequence ID" value="MBC1301740.1"/>
    <property type="molecule type" value="Genomic_DNA"/>
</dbReference>
<reference evidence="1 2" key="1">
    <citation type="submission" date="2019-11" db="EMBL/GenBank/DDBJ databases">
        <title>Comparison of genomes from free-living endosymbiotic cyanobacteria isolated from Azolla.</title>
        <authorList>
            <person name="Thiel T."/>
            <person name="Pratte B."/>
        </authorList>
    </citation>
    <scope>NUCLEOTIDE SEQUENCE [LARGE SCALE GENOMIC DNA]</scope>
    <source>
        <strain evidence="1 2">N2B</strain>
    </source>
</reference>
<sequence>MKKTVHLIPHPAQVYILQLDIYDPQSSEKELFKGANLSIRECLKSYEMYDFMPNVVP</sequence>
<evidence type="ECO:0000313" key="2">
    <source>
        <dbReference type="Proteomes" id="UP000570851"/>
    </source>
</evidence>
<keyword evidence="2" id="KW-1185">Reference proteome</keyword>
<evidence type="ECO:0000313" key="1">
    <source>
        <dbReference type="EMBL" id="MBC1301740.1"/>
    </source>
</evidence>
<dbReference type="Proteomes" id="UP000570851">
    <property type="component" value="Unassembled WGS sequence"/>
</dbReference>